<name>A0A1F5ZT90_9BACT</name>
<dbReference type="AlphaFoldDB" id="A0A1F5ZT90"/>
<organism evidence="1 2">
    <name type="scientific">Candidatus Gottesmanbacteria bacterium RIFCSPHIGHO2_01_FULL_46_14</name>
    <dbReference type="NCBI Taxonomy" id="1798380"/>
    <lineage>
        <taxon>Bacteria</taxon>
        <taxon>Candidatus Gottesmaniibacteriota</taxon>
    </lineage>
</organism>
<comment type="caution">
    <text evidence="1">The sequence shown here is derived from an EMBL/GenBank/DDBJ whole genome shotgun (WGS) entry which is preliminary data.</text>
</comment>
<evidence type="ECO:0000313" key="2">
    <source>
        <dbReference type="Proteomes" id="UP000177416"/>
    </source>
</evidence>
<protein>
    <submittedName>
        <fullName evidence="1">Uncharacterized protein</fullName>
    </submittedName>
</protein>
<reference evidence="1 2" key="1">
    <citation type="journal article" date="2016" name="Nat. Commun.">
        <title>Thousands of microbial genomes shed light on interconnected biogeochemical processes in an aquifer system.</title>
        <authorList>
            <person name="Anantharaman K."/>
            <person name="Brown C.T."/>
            <person name="Hug L.A."/>
            <person name="Sharon I."/>
            <person name="Castelle C.J."/>
            <person name="Probst A.J."/>
            <person name="Thomas B.C."/>
            <person name="Singh A."/>
            <person name="Wilkins M.J."/>
            <person name="Karaoz U."/>
            <person name="Brodie E.L."/>
            <person name="Williams K.H."/>
            <person name="Hubbard S.S."/>
            <person name="Banfield J.F."/>
        </authorList>
    </citation>
    <scope>NUCLEOTIDE SEQUENCE [LARGE SCALE GENOMIC DNA]</scope>
</reference>
<accession>A0A1F5ZT90</accession>
<proteinExistence type="predicted"/>
<dbReference type="Proteomes" id="UP000177416">
    <property type="component" value="Unassembled WGS sequence"/>
</dbReference>
<dbReference type="EMBL" id="MFJJ01000004">
    <property type="protein sequence ID" value="OGG15317.1"/>
    <property type="molecule type" value="Genomic_DNA"/>
</dbReference>
<sequence>MRRADSRGVADQISVNELDENLRILRSLVPVGTDDIRQIAQKALDDSAIHLFDFLNMLGLPNNVLQELKENHRLLESITPSERLQKVRKLKHVIDNTPTLHALSKDRIHPATSFEDGVPLFFGMDGGSRMPCQGLPLDVLKMVLTGEKLRRELGLTKSIVLGADVITYTNIGRSPGFTREKVDRVIGTEVSILNEVFRRFGFSRWEAIKQSDLEQHFPVEKISRWKKNIEEADSVPFVGGHHYAIEMSDIQLLVPSGVKLGWWIRPLTRDTGYIMDEQPFHARFALVMGLLGKPHATTLLYTHAGSRLLLGDDGLLQKEAPYITYTPDRRLLLSPFEDIKRKLAWSENRGGGLTIPFVRNQMAATVDLFEELVTEIPRHGKTDNEVLANKLQFIVDQGIENDSRLSQMWQEAFPNAV</sequence>
<evidence type="ECO:0000313" key="1">
    <source>
        <dbReference type="EMBL" id="OGG15317.1"/>
    </source>
</evidence>
<gene>
    <name evidence="1" type="ORF">A2875_03835</name>
</gene>